<protein>
    <submittedName>
        <fullName evidence="1">Uncharacterized protein</fullName>
    </submittedName>
</protein>
<keyword evidence="2" id="KW-1185">Reference proteome</keyword>
<dbReference type="EMBL" id="CP049863">
    <property type="protein sequence ID" value="QIK62859.1"/>
    <property type="molecule type" value="Genomic_DNA"/>
</dbReference>
<dbReference type="KEGG" id="lvi:G7068_06335"/>
<dbReference type="RefSeq" id="WP_166290343.1">
    <property type="nucleotide sequence ID" value="NZ_CP049863.1"/>
</dbReference>
<gene>
    <name evidence="1" type="ORF">G7068_06335</name>
</gene>
<accession>A0A6G7XEI3</accession>
<sequence>MKVEITRESVAMGDDVWAPHKIMIKVPRDALIGHIAIWATDYLAFVTGNVMWTMKSLQPGDEESRGKGLMLLHFTYDPDSRQRTPSFASIGSYRTQLNKISDVLEPHSDGVRRIHFDYHSERGLMSAEELQEQLPPQRSAIKIV</sequence>
<reference evidence="1 2" key="1">
    <citation type="submission" date="2020-03" db="EMBL/GenBank/DDBJ databases">
        <title>Leucobacter sp. nov., isolated from beetles.</title>
        <authorList>
            <person name="Hyun D.-W."/>
            <person name="Bae J.-W."/>
        </authorList>
    </citation>
    <scope>NUCLEOTIDE SEQUENCE [LARGE SCALE GENOMIC DNA]</scope>
    <source>
        <strain evidence="1 2">HDW9C</strain>
    </source>
</reference>
<name>A0A6G7XEI3_9MICO</name>
<proteinExistence type="predicted"/>
<evidence type="ECO:0000313" key="2">
    <source>
        <dbReference type="Proteomes" id="UP000502677"/>
    </source>
</evidence>
<organism evidence="1 2">
    <name type="scientific">Leucobacter viscericola</name>
    <dbReference type="NCBI Taxonomy" id="2714935"/>
    <lineage>
        <taxon>Bacteria</taxon>
        <taxon>Bacillati</taxon>
        <taxon>Actinomycetota</taxon>
        <taxon>Actinomycetes</taxon>
        <taxon>Micrococcales</taxon>
        <taxon>Microbacteriaceae</taxon>
        <taxon>Leucobacter</taxon>
    </lineage>
</organism>
<evidence type="ECO:0000313" key="1">
    <source>
        <dbReference type="EMBL" id="QIK62859.1"/>
    </source>
</evidence>
<dbReference type="Proteomes" id="UP000502677">
    <property type="component" value="Chromosome"/>
</dbReference>
<dbReference type="AlphaFoldDB" id="A0A6G7XEI3"/>